<keyword evidence="2" id="KW-1185">Reference proteome</keyword>
<evidence type="ECO:0000313" key="2">
    <source>
        <dbReference type="Proteomes" id="UP000183760"/>
    </source>
</evidence>
<sequence length="631" mass="69547">MIGVFDYPTTASTPDGGPARYQPNINKSDLAQGELGRVGFNTILHELPDLTAADLDKFEQHGVHVLGKAWNWKHLHEPGNALHWVREKDAQHHVGSDLDLKIQELKNKPALLGYDSMDEMGWNMEGGGQLVRTDGVIDAGATAALRERLPTLAEAVSFRQFVNARDPAHPVYYTEVAATNAYEGVPPWGDVPGFSPAQYRQWMTAANAWGQDRYPIPLRPDGTSPPFPMAPLNAPAETAESMRALYDEDFVAPYTPKGPVLMVLQGQGMTECCDWEEMDGGVVGRRPNYTETRYMAYSSIIQGARGIFWWGTDVIPRDSQLWWDIKKVAAQLRFLEPALVSDTRGAVTLPTGLVGIQRKVGQRRTIIVANSTPTPVTGNIVPVGWSAGTPARVLFEQRGPIPYSTPLNGWTDTFGPWEVHVYTDLPQKRRKDDFDGDGTSDFTWYWPSPALPQAGMLTVQASSLPRLMRFAGGMPGDVSLTGDYDGDGITDYVVYTPASDAATPGYFTVWRSRGQHWSWFDLGKPGAIPLAADYDGDGVTDIAVYERFATPLFQSETSQWMYGQFVWHSSLTGGPRQTFLMGEPDDTPVVGDFDHDGKDDYALHKAKDGSGWGGWFTVRKSHSGDQSHGTG</sequence>
<organism evidence="1 2">
    <name type="scientific">Myxococcus fulvus</name>
    <dbReference type="NCBI Taxonomy" id="33"/>
    <lineage>
        <taxon>Bacteria</taxon>
        <taxon>Pseudomonadati</taxon>
        <taxon>Myxococcota</taxon>
        <taxon>Myxococcia</taxon>
        <taxon>Myxococcales</taxon>
        <taxon>Cystobacterineae</taxon>
        <taxon>Myxococcaceae</taxon>
        <taxon>Myxococcus</taxon>
    </lineage>
</organism>
<evidence type="ECO:0000313" key="1">
    <source>
        <dbReference type="EMBL" id="SEU19319.1"/>
    </source>
</evidence>
<dbReference type="Gene3D" id="2.130.10.130">
    <property type="entry name" value="Integrin alpha, N-terminal"/>
    <property type="match status" value="1"/>
</dbReference>
<name>A0ABY1CL22_MYXFU</name>
<accession>A0ABY1CL22</accession>
<dbReference type="EMBL" id="FOIB01000006">
    <property type="protein sequence ID" value="SEU19319.1"/>
    <property type="molecule type" value="Genomic_DNA"/>
</dbReference>
<protein>
    <recommendedName>
        <fullName evidence="3">VCBS repeat-containing protein</fullName>
    </recommendedName>
</protein>
<evidence type="ECO:0008006" key="3">
    <source>
        <dbReference type="Google" id="ProtNLM"/>
    </source>
</evidence>
<dbReference type="Gene3D" id="3.20.20.80">
    <property type="entry name" value="Glycosidases"/>
    <property type="match status" value="1"/>
</dbReference>
<proteinExistence type="predicted"/>
<comment type="caution">
    <text evidence="1">The sequence shown here is derived from an EMBL/GenBank/DDBJ whole genome shotgun (WGS) entry which is preliminary data.</text>
</comment>
<dbReference type="Proteomes" id="UP000183760">
    <property type="component" value="Unassembled WGS sequence"/>
</dbReference>
<dbReference type="SUPFAM" id="SSF69318">
    <property type="entry name" value="Integrin alpha N-terminal domain"/>
    <property type="match status" value="1"/>
</dbReference>
<dbReference type="InterPro" id="IPR028994">
    <property type="entry name" value="Integrin_alpha_N"/>
</dbReference>
<reference evidence="1 2" key="1">
    <citation type="submission" date="2016-10" db="EMBL/GenBank/DDBJ databases">
        <authorList>
            <person name="Varghese N."/>
            <person name="Submissions S."/>
        </authorList>
    </citation>
    <scope>NUCLEOTIDE SEQUENCE [LARGE SCALE GENOMIC DNA]</scope>
    <source>
        <strain evidence="1 2">DSM 16525</strain>
    </source>
</reference>
<gene>
    <name evidence="1" type="ORF">SAMN05443572_1061</name>
</gene>
<dbReference type="RefSeq" id="WP_074955722.1">
    <property type="nucleotide sequence ID" value="NZ_FOIB01000006.1"/>
</dbReference>